<protein>
    <submittedName>
        <fullName evidence="2">Uncharacterized protein</fullName>
    </submittedName>
</protein>
<dbReference type="EMBL" id="JAPMOS010000268">
    <property type="protein sequence ID" value="KAJ4453396.1"/>
    <property type="molecule type" value="Genomic_DNA"/>
</dbReference>
<evidence type="ECO:0000313" key="3">
    <source>
        <dbReference type="Proteomes" id="UP001141327"/>
    </source>
</evidence>
<dbReference type="Proteomes" id="UP001141327">
    <property type="component" value="Unassembled WGS sequence"/>
</dbReference>
<evidence type="ECO:0000256" key="1">
    <source>
        <dbReference type="SAM" id="SignalP"/>
    </source>
</evidence>
<evidence type="ECO:0000313" key="2">
    <source>
        <dbReference type="EMBL" id="KAJ4453396.1"/>
    </source>
</evidence>
<reference evidence="2" key="1">
    <citation type="journal article" date="2022" name="bioRxiv">
        <title>Genomics of Preaxostyla Flagellates Illuminates Evolutionary Transitions and the Path Towards Mitochondrial Loss.</title>
        <authorList>
            <person name="Novak L.V.F."/>
            <person name="Treitli S.C."/>
            <person name="Pyrih J."/>
            <person name="Halakuc P."/>
            <person name="Pipaliya S.V."/>
            <person name="Vacek V."/>
            <person name="Brzon O."/>
            <person name="Soukal P."/>
            <person name="Eme L."/>
            <person name="Dacks J.B."/>
            <person name="Karnkowska A."/>
            <person name="Elias M."/>
            <person name="Hampl V."/>
        </authorList>
    </citation>
    <scope>NUCLEOTIDE SEQUENCE</scope>
    <source>
        <strain evidence="2">RCP-MX</strain>
    </source>
</reference>
<sequence>MYLRGLHVFMPWYVHGVLCSGALLPRCVCGLRAPRQIAYTPNGLYIDRVKGGATRCVFTLISQCDTVTLWGFEDIFVVGFVIENLSPVLRGKLSNSQILFLVPKYAEIEDLSSVLEPLCQELWALNDGVDFSLPEGIRQIFGILGPSSFDYEATAQLGRHQGACATFPCIQCKEGKDSPLFQDPNAAAPGERPRPRTFLDQRAHCRLLARALEAGDVSQALKTRLLKEHGFSGRARFDALAHLPIITIHFTTTH</sequence>
<organism evidence="2 3">
    <name type="scientific">Paratrimastix pyriformis</name>
    <dbReference type="NCBI Taxonomy" id="342808"/>
    <lineage>
        <taxon>Eukaryota</taxon>
        <taxon>Metamonada</taxon>
        <taxon>Preaxostyla</taxon>
        <taxon>Paratrimastigidae</taxon>
        <taxon>Paratrimastix</taxon>
    </lineage>
</organism>
<feature type="chain" id="PRO_5047245232" evidence="1">
    <location>
        <begin position="17"/>
        <end position="254"/>
    </location>
</feature>
<comment type="caution">
    <text evidence="2">The sequence shown here is derived from an EMBL/GenBank/DDBJ whole genome shotgun (WGS) entry which is preliminary data.</text>
</comment>
<accession>A0ABQ8U4Q5</accession>
<keyword evidence="1" id="KW-0732">Signal</keyword>
<name>A0ABQ8U4Q5_9EUKA</name>
<proteinExistence type="predicted"/>
<gene>
    <name evidence="2" type="ORF">PAPYR_12139</name>
</gene>
<keyword evidence="3" id="KW-1185">Reference proteome</keyword>
<feature type="signal peptide" evidence="1">
    <location>
        <begin position="1"/>
        <end position="16"/>
    </location>
</feature>